<dbReference type="RefSeq" id="WP_132647880.1">
    <property type="nucleotide sequence ID" value="NZ_CP181386.1"/>
</dbReference>
<dbReference type="OrthoDB" id="7870117at2"/>
<keyword evidence="1" id="KW-0472">Membrane</keyword>
<dbReference type="InterPro" id="IPR045644">
    <property type="entry name" value="DUF6404"/>
</dbReference>
<feature type="transmembrane region" description="Helical" evidence="1">
    <location>
        <begin position="45"/>
        <end position="70"/>
    </location>
</feature>
<dbReference type="Pfam" id="PF19942">
    <property type="entry name" value="DUF6404"/>
    <property type="match status" value="1"/>
</dbReference>
<dbReference type="AlphaFoldDB" id="A0A4R2M5G2"/>
<accession>A0A4R2M5G2</accession>
<dbReference type="Proteomes" id="UP000295106">
    <property type="component" value="Unassembled WGS sequence"/>
</dbReference>
<reference evidence="2 3" key="1">
    <citation type="submission" date="2019-03" db="EMBL/GenBank/DDBJ databases">
        <title>Genomic Encyclopedia of Type Strains, Phase IV (KMG-IV): sequencing the most valuable type-strain genomes for metagenomic binning, comparative biology and taxonomic classification.</title>
        <authorList>
            <person name="Goeker M."/>
        </authorList>
    </citation>
    <scope>NUCLEOTIDE SEQUENCE [LARGE SCALE GENOMIC DNA]</scope>
    <source>
        <strain evidence="2 3">DSM 1709</strain>
    </source>
</reference>
<dbReference type="GeneID" id="99683910"/>
<protein>
    <recommendedName>
        <fullName evidence="4">Transmembrane protein</fullName>
    </recommendedName>
</protein>
<keyword evidence="1" id="KW-0812">Transmembrane</keyword>
<proteinExistence type="predicted"/>
<evidence type="ECO:0000313" key="2">
    <source>
        <dbReference type="EMBL" id="TCP01822.1"/>
    </source>
</evidence>
<name>A0A4R2M5G2_RUBGE</name>
<organism evidence="2 3">
    <name type="scientific">Rubrivivax gelatinosus</name>
    <name type="common">Rhodocyclus gelatinosus</name>
    <name type="synonym">Rhodopseudomonas gelatinosa</name>
    <dbReference type="NCBI Taxonomy" id="28068"/>
    <lineage>
        <taxon>Bacteria</taxon>
        <taxon>Pseudomonadati</taxon>
        <taxon>Pseudomonadota</taxon>
        <taxon>Betaproteobacteria</taxon>
        <taxon>Burkholderiales</taxon>
        <taxon>Sphaerotilaceae</taxon>
        <taxon>Rubrivivax</taxon>
    </lineage>
</organism>
<dbReference type="EMBL" id="SLXD01000008">
    <property type="protein sequence ID" value="TCP01822.1"/>
    <property type="molecule type" value="Genomic_DNA"/>
</dbReference>
<evidence type="ECO:0000313" key="3">
    <source>
        <dbReference type="Proteomes" id="UP000295106"/>
    </source>
</evidence>
<sequence>MSDFEAKRETALRLLKATGITESNYRPPLLRLLWRLGFQVRPPHFASFGATAVFAGSFFAIGWGALMWLLVWHSAGMSPMAALGSSAIAGVVFGLVMSAYYGYGRKKHRLPDWDSLGTTYLRQTAGTHSG</sequence>
<feature type="transmembrane region" description="Helical" evidence="1">
    <location>
        <begin position="82"/>
        <end position="103"/>
    </location>
</feature>
<keyword evidence="1" id="KW-1133">Transmembrane helix</keyword>
<evidence type="ECO:0000256" key="1">
    <source>
        <dbReference type="SAM" id="Phobius"/>
    </source>
</evidence>
<comment type="caution">
    <text evidence="2">The sequence shown here is derived from an EMBL/GenBank/DDBJ whole genome shotgun (WGS) entry which is preliminary data.</text>
</comment>
<gene>
    <name evidence="2" type="ORF">EV684_108163</name>
</gene>
<evidence type="ECO:0008006" key="4">
    <source>
        <dbReference type="Google" id="ProtNLM"/>
    </source>
</evidence>